<feature type="transmembrane region" description="Helical" evidence="6">
    <location>
        <begin position="289"/>
        <end position="306"/>
    </location>
</feature>
<evidence type="ECO:0000256" key="2">
    <source>
        <dbReference type="ARBA" id="ARBA00022475"/>
    </source>
</evidence>
<dbReference type="EMBL" id="JALJXV010000001">
    <property type="protein sequence ID" value="MCP1673518.1"/>
    <property type="molecule type" value="Genomic_DNA"/>
</dbReference>
<feature type="transmembrane region" description="Helical" evidence="6">
    <location>
        <begin position="263"/>
        <end position="283"/>
    </location>
</feature>
<keyword evidence="2" id="KW-1003">Cell membrane</keyword>
<evidence type="ECO:0000256" key="3">
    <source>
        <dbReference type="ARBA" id="ARBA00022692"/>
    </source>
</evidence>
<dbReference type="CDD" id="cd06580">
    <property type="entry name" value="TM_PBP1_transp_TpRbsC_like"/>
    <property type="match status" value="1"/>
</dbReference>
<dbReference type="GO" id="GO:0022857">
    <property type="term" value="F:transmembrane transporter activity"/>
    <property type="evidence" value="ECO:0007669"/>
    <property type="project" value="InterPro"/>
</dbReference>
<organism evidence="7 8">
    <name type="scientific">Natronocella acetinitrilica</name>
    <dbReference type="NCBI Taxonomy" id="414046"/>
    <lineage>
        <taxon>Bacteria</taxon>
        <taxon>Pseudomonadati</taxon>
        <taxon>Pseudomonadota</taxon>
        <taxon>Gammaproteobacteria</taxon>
        <taxon>Chromatiales</taxon>
        <taxon>Ectothiorhodospiraceae</taxon>
        <taxon>Natronocella</taxon>
    </lineage>
</organism>
<evidence type="ECO:0000256" key="4">
    <source>
        <dbReference type="ARBA" id="ARBA00022989"/>
    </source>
</evidence>
<dbReference type="GO" id="GO:0005886">
    <property type="term" value="C:plasma membrane"/>
    <property type="evidence" value="ECO:0007669"/>
    <property type="project" value="UniProtKB-SubCell"/>
</dbReference>
<dbReference type="Pfam" id="PF02653">
    <property type="entry name" value="BPD_transp_2"/>
    <property type="match status" value="1"/>
</dbReference>
<feature type="transmembrane region" description="Helical" evidence="6">
    <location>
        <begin position="23"/>
        <end position="46"/>
    </location>
</feature>
<keyword evidence="8" id="KW-1185">Reference proteome</keyword>
<dbReference type="RefSeq" id="WP_253473998.1">
    <property type="nucleotide sequence ID" value="NZ_JALJXV010000001.1"/>
</dbReference>
<accession>A0AAE3KBF3</accession>
<keyword evidence="7" id="KW-0762">Sugar transport</keyword>
<evidence type="ECO:0000256" key="6">
    <source>
        <dbReference type="SAM" id="Phobius"/>
    </source>
</evidence>
<evidence type="ECO:0000313" key="8">
    <source>
        <dbReference type="Proteomes" id="UP001205843"/>
    </source>
</evidence>
<reference evidence="7" key="1">
    <citation type="submission" date="2022-03" db="EMBL/GenBank/DDBJ databases">
        <title>Genomic Encyclopedia of Type Strains, Phase III (KMG-III): the genomes of soil and plant-associated and newly described type strains.</title>
        <authorList>
            <person name="Whitman W."/>
        </authorList>
    </citation>
    <scope>NUCLEOTIDE SEQUENCE</scope>
    <source>
        <strain evidence="7">ANL 6-2</strain>
    </source>
</reference>
<name>A0AAE3KBF3_9GAMM</name>
<gene>
    <name evidence="7" type="ORF">J2T57_000610</name>
</gene>
<keyword evidence="4 6" id="KW-1133">Transmembrane helix</keyword>
<comment type="subcellular location">
    <subcellularLocation>
        <location evidence="1">Cell inner membrane</location>
        <topology evidence="1">Multi-pass membrane protein</topology>
    </subcellularLocation>
</comment>
<evidence type="ECO:0000313" key="7">
    <source>
        <dbReference type="EMBL" id="MCP1673518.1"/>
    </source>
</evidence>
<evidence type="ECO:0000256" key="5">
    <source>
        <dbReference type="ARBA" id="ARBA00023136"/>
    </source>
</evidence>
<dbReference type="InterPro" id="IPR001851">
    <property type="entry name" value="ABC_transp_permease"/>
</dbReference>
<feature type="transmembrane region" description="Helical" evidence="6">
    <location>
        <begin position="85"/>
        <end position="105"/>
    </location>
</feature>
<feature type="transmembrane region" description="Helical" evidence="6">
    <location>
        <begin position="156"/>
        <end position="181"/>
    </location>
</feature>
<dbReference type="PANTHER" id="PTHR43370">
    <property type="entry name" value="SUGAR ABC TRANSPORTER INTEGRAL MEMBRANE PROTEIN-RELATED"/>
    <property type="match status" value="1"/>
</dbReference>
<dbReference type="AlphaFoldDB" id="A0AAE3KBF3"/>
<proteinExistence type="predicted"/>
<keyword evidence="7" id="KW-0813">Transport</keyword>
<keyword evidence="5 6" id="KW-0472">Membrane</keyword>
<feature type="transmembrane region" description="Helical" evidence="6">
    <location>
        <begin position="240"/>
        <end position="256"/>
    </location>
</feature>
<dbReference type="PANTHER" id="PTHR43370:SF2">
    <property type="entry name" value="ABC TRANSPORTER PERMEASE PROTEIN"/>
    <property type="match status" value="1"/>
</dbReference>
<sequence>MEMDEAMEMTEDLVEVGQAFADLGWWGVLIAVLGGAIRVSTPYLFVSLGETITEKGGRLNLGLEGTLVLGAVAAFAISYMTGNPWLGVAAAGVAGAILGVVHALICNLPRVNDIAVGIALFIFGTGAAFFIGKPYIQLSAPQVPSVPLGFWSDIPAIQSALNINVLFIIGVICVPLIHWGMNSTRWGLMLRTVGDSEQAARAVGYQIRLVRTLGTAAGGFLSGMGGAFLSLYYPGTWNESLSSGQGLMAVALVIFARWNPWYCFYASLLFGGATALGPALQSVGITDNYYLYNAAPYVLTLALLIYSSSTKHKLAGAPGELSISR</sequence>
<feature type="transmembrane region" description="Helical" evidence="6">
    <location>
        <begin position="114"/>
        <end position="136"/>
    </location>
</feature>
<comment type="caution">
    <text evidence="7">The sequence shown here is derived from an EMBL/GenBank/DDBJ whole genome shotgun (WGS) entry which is preliminary data.</text>
</comment>
<protein>
    <submittedName>
        <fullName evidence="7">Simple sugar transport system permease protein</fullName>
    </submittedName>
</protein>
<dbReference type="Proteomes" id="UP001205843">
    <property type="component" value="Unassembled WGS sequence"/>
</dbReference>
<feature type="transmembrane region" description="Helical" evidence="6">
    <location>
        <begin position="58"/>
        <end position="79"/>
    </location>
</feature>
<keyword evidence="3 6" id="KW-0812">Transmembrane</keyword>
<evidence type="ECO:0000256" key="1">
    <source>
        <dbReference type="ARBA" id="ARBA00004429"/>
    </source>
</evidence>
<feature type="transmembrane region" description="Helical" evidence="6">
    <location>
        <begin position="213"/>
        <end position="234"/>
    </location>
</feature>